<dbReference type="OrthoDB" id="542013at2759"/>
<evidence type="ECO:0000313" key="3">
    <source>
        <dbReference type="EMBL" id="KAJ5103720.1"/>
    </source>
</evidence>
<dbReference type="RefSeq" id="XP_056477100.1">
    <property type="nucleotide sequence ID" value="XM_056616743.1"/>
</dbReference>
<keyword evidence="2" id="KW-0560">Oxidoreductase</keyword>
<dbReference type="GO" id="GO:0016491">
    <property type="term" value="F:oxidoreductase activity"/>
    <property type="evidence" value="ECO:0007669"/>
    <property type="project" value="UniProtKB-KW"/>
</dbReference>
<reference evidence="3" key="1">
    <citation type="submission" date="2022-11" db="EMBL/GenBank/DDBJ databases">
        <authorList>
            <person name="Petersen C."/>
        </authorList>
    </citation>
    <scope>NUCLEOTIDE SEQUENCE</scope>
    <source>
        <strain evidence="3">IBT 30761</strain>
    </source>
</reference>
<proteinExistence type="inferred from homology"/>
<dbReference type="AlphaFoldDB" id="A0A9W9FP18"/>
<reference evidence="3" key="2">
    <citation type="journal article" date="2023" name="IMA Fungus">
        <title>Comparative genomic study of the Penicillium genus elucidates a diverse pangenome and 15 lateral gene transfer events.</title>
        <authorList>
            <person name="Petersen C."/>
            <person name="Sorensen T."/>
            <person name="Nielsen M.R."/>
            <person name="Sondergaard T.E."/>
            <person name="Sorensen J.L."/>
            <person name="Fitzpatrick D.A."/>
            <person name="Frisvad J.C."/>
            <person name="Nielsen K.L."/>
        </authorList>
    </citation>
    <scope>NUCLEOTIDE SEQUENCE</scope>
    <source>
        <strain evidence="3">IBT 30761</strain>
    </source>
</reference>
<organism evidence="3 4">
    <name type="scientific">Penicillium argentinense</name>
    <dbReference type="NCBI Taxonomy" id="1131581"/>
    <lineage>
        <taxon>Eukaryota</taxon>
        <taxon>Fungi</taxon>
        <taxon>Dikarya</taxon>
        <taxon>Ascomycota</taxon>
        <taxon>Pezizomycotina</taxon>
        <taxon>Eurotiomycetes</taxon>
        <taxon>Eurotiomycetidae</taxon>
        <taxon>Eurotiales</taxon>
        <taxon>Aspergillaceae</taxon>
        <taxon>Penicillium</taxon>
    </lineage>
</organism>
<keyword evidence="4" id="KW-1185">Reference proteome</keyword>
<dbReference type="GeneID" id="81355722"/>
<evidence type="ECO:0000313" key="4">
    <source>
        <dbReference type="Proteomes" id="UP001149074"/>
    </source>
</evidence>
<comment type="caution">
    <text evidence="3">The sequence shown here is derived from an EMBL/GenBank/DDBJ whole genome shotgun (WGS) entry which is preliminary data.</text>
</comment>
<accession>A0A9W9FP18</accession>
<dbReference type="InterPro" id="IPR036291">
    <property type="entry name" value="NAD(P)-bd_dom_sf"/>
</dbReference>
<dbReference type="InterPro" id="IPR002347">
    <property type="entry name" value="SDR_fam"/>
</dbReference>
<sequence>MVEKYELATRFNFHQDDSTLPSSIKRRNVLVTGAIPGLGREASRHTLALGASTVILGVHSFSKGEAAKSDIESTTHSTRDQKVFVWPIDLESSASIKTFADRVWKHVFEGAWLGMAIMNAGIAQCAFHCVAQLVLAATTPANEAEAPLAQPHLVVLTSDIHKSIKFPERYEDRILRTLNKFDQWERSQSVTERYGATKLMDIFIAMELAQLLPRDEYGIPLVVSDLLTRAEVPWIFKLVQALIARTVEERRKTLLRAGTEGFKTHGKWLENQVVAE</sequence>
<dbReference type="Gene3D" id="3.40.50.720">
    <property type="entry name" value="NAD(P)-binding Rossmann-like Domain"/>
    <property type="match status" value="1"/>
</dbReference>
<protein>
    <submittedName>
        <fullName evidence="3">NAD(P)-binding protein</fullName>
    </submittedName>
</protein>
<dbReference type="EMBL" id="JAPQKI010000004">
    <property type="protein sequence ID" value="KAJ5103720.1"/>
    <property type="molecule type" value="Genomic_DNA"/>
</dbReference>
<dbReference type="PANTHER" id="PTHR43157">
    <property type="entry name" value="PHOSPHATIDYLINOSITOL-GLYCAN BIOSYNTHESIS CLASS F PROTEIN-RELATED"/>
    <property type="match status" value="1"/>
</dbReference>
<dbReference type="PANTHER" id="PTHR43157:SF31">
    <property type="entry name" value="PHOSPHATIDYLINOSITOL-GLYCAN BIOSYNTHESIS CLASS F PROTEIN"/>
    <property type="match status" value="1"/>
</dbReference>
<dbReference type="SUPFAM" id="SSF51735">
    <property type="entry name" value="NAD(P)-binding Rossmann-fold domains"/>
    <property type="match status" value="1"/>
</dbReference>
<dbReference type="Pfam" id="PF00106">
    <property type="entry name" value="adh_short"/>
    <property type="match status" value="1"/>
</dbReference>
<evidence type="ECO:0000256" key="1">
    <source>
        <dbReference type="ARBA" id="ARBA00006484"/>
    </source>
</evidence>
<evidence type="ECO:0000256" key="2">
    <source>
        <dbReference type="ARBA" id="ARBA00023002"/>
    </source>
</evidence>
<comment type="similarity">
    <text evidence="1">Belongs to the short-chain dehydrogenases/reductases (SDR) family.</text>
</comment>
<gene>
    <name evidence="3" type="ORF">N7532_004249</name>
</gene>
<dbReference type="Proteomes" id="UP001149074">
    <property type="component" value="Unassembled WGS sequence"/>
</dbReference>
<name>A0A9W9FP18_9EURO</name>